<keyword evidence="1" id="KW-0862">Zinc</keyword>
<dbReference type="AlphaFoldDB" id="A0A7X5TSB6"/>
<dbReference type="GO" id="GO:0009312">
    <property type="term" value="P:oligosaccharide biosynthetic process"/>
    <property type="evidence" value="ECO:0007669"/>
    <property type="project" value="InterPro"/>
</dbReference>
<proteinExistence type="predicted"/>
<dbReference type="RefSeq" id="WP_167148858.1">
    <property type="nucleotide sequence ID" value="NZ_JAAMOX010000001.1"/>
</dbReference>
<dbReference type="Gene3D" id="3.40.50.150">
    <property type="entry name" value="Vaccinia Virus protein VP39"/>
    <property type="match status" value="1"/>
</dbReference>
<dbReference type="PANTHER" id="PTHR12993:SF29">
    <property type="entry name" value="BLR3841 PROTEIN"/>
    <property type="match status" value="1"/>
</dbReference>
<dbReference type="Pfam" id="PF02585">
    <property type="entry name" value="PIG-L"/>
    <property type="match status" value="1"/>
</dbReference>
<dbReference type="GO" id="GO:0016811">
    <property type="term" value="F:hydrolase activity, acting on carbon-nitrogen (but not peptide) bonds, in linear amides"/>
    <property type="evidence" value="ECO:0007669"/>
    <property type="project" value="TreeGrafter"/>
</dbReference>
<dbReference type="Gene3D" id="3.40.50.10320">
    <property type="entry name" value="LmbE-like"/>
    <property type="match status" value="1"/>
</dbReference>
<evidence type="ECO:0000313" key="3">
    <source>
        <dbReference type="Proteomes" id="UP000541033"/>
    </source>
</evidence>
<reference evidence="2 3" key="1">
    <citation type="submission" date="2020-02" db="EMBL/GenBank/DDBJ databases">
        <title>Sequencing the genomes of 1000 actinobacteria strains.</title>
        <authorList>
            <person name="Klenk H.-P."/>
        </authorList>
    </citation>
    <scope>NUCLEOTIDE SEQUENCE [LARGE SCALE GENOMIC DNA]</scope>
    <source>
        <strain evidence="2 3">DSM 27960</strain>
    </source>
</reference>
<keyword evidence="3" id="KW-1185">Reference proteome</keyword>
<accession>A0A7X5TSB6</accession>
<sequence>MVAFSHRDPGTSEAEWMRAPLWNELPEITLDGVTRLVVIAAHPDDETLGAAGLIARAAQQGIAITLVMATDGEASHPESPTHTPAELGDWRRREVLAALALVAPEARVVFAGLPDGRMGEGRGETLAEHPLAQQLAETLRAELTEVTERGSALLLSPWRGDGHRDHRVVAAVAEHVAEQEGIRLLEYPIWLWHWAEPSDPAVPWRRMFRMRLDSRERHAKREALNQHVSQTRPLSDLPGDEVMIGRHIQEHFERDFEILIEPQRASERSASLGHEFFDNFYRGKSDPWGFQTRWYERRKRDLTMAALPRERYTSTLEIGCATGILTARLAERSNELLAVDAASAACERAAERLTSLPHATVQRLSIPAEWPEGDWDLIVLSEVAYYWSAEDVTAVLDRAVSALRPGGTLLACHWRHLVPEYPLTGDQVHHIIRRRLDLNRVVSHIEHDLLLEVFVVGDPISVAAAEGLIRP</sequence>
<evidence type="ECO:0000313" key="2">
    <source>
        <dbReference type="EMBL" id="NIH53331.1"/>
    </source>
</evidence>
<keyword evidence="2" id="KW-0489">Methyltransferase</keyword>
<comment type="caution">
    <text evidence="2">The sequence shown here is derived from an EMBL/GenBank/DDBJ whole genome shotgun (WGS) entry which is preliminary data.</text>
</comment>
<dbReference type="GO" id="GO:0008757">
    <property type="term" value="F:S-adenosylmethionine-dependent methyltransferase activity"/>
    <property type="evidence" value="ECO:0007669"/>
    <property type="project" value="InterPro"/>
</dbReference>
<dbReference type="InterPro" id="IPR008715">
    <property type="entry name" value="SAM-MeTfrase_NodS-like"/>
</dbReference>
<evidence type="ECO:0000256" key="1">
    <source>
        <dbReference type="ARBA" id="ARBA00022833"/>
    </source>
</evidence>
<dbReference type="GO" id="GO:0032259">
    <property type="term" value="P:methylation"/>
    <property type="evidence" value="ECO:0007669"/>
    <property type="project" value="UniProtKB-KW"/>
</dbReference>
<dbReference type="SUPFAM" id="SSF102588">
    <property type="entry name" value="LmbE-like"/>
    <property type="match status" value="1"/>
</dbReference>
<gene>
    <name evidence="2" type="ORF">FHX76_001199</name>
</gene>
<dbReference type="PANTHER" id="PTHR12993">
    <property type="entry name" value="N-ACETYLGLUCOSAMINYL-PHOSPHATIDYLINOSITOL DE-N-ACETYLASE-RELATED"/>
    <property type="match status" value="1"/>
</dbReference>
<dbReference type="InterPro" id="IPR003737">
    <property type="entry name" value="GlcNAc_PI_deacetylase-related"/>
</dbReference>
<dbReference type="Proteomes" id="UP000541033">
    <property type="component" value="Unassembled WGS sequence"/>
</dbReference>
<keyword evidence="2" id="KW-0808">Transferase</keyword>
<organism evidence="2 3">
    <name type="scientific">Lysinibacter cavernae</name>
    <dbReference type="NCBI Taxonomy" id="1640652"/>
    <lineage>
        <taxon>Bacteria</taxon>
        <taxon>Bacillati</taxon>
        <taxon>Actinomycetota</taxon>
        <taxon>Actinomycetes</taxon>
        <taxon>Micrococcales</taxon>
        <taxon>Microbacteriaceae</taxon>
        <taxon>Lysinibacter</taxon>
    </lineage>
</organism>
<dbReference type="SUPFAM" id="SSF53335">
    <property type="entry name" value="S-adenosyl-L-methionine-dependent methyltransferases"/>
    <property type="match status" value="1"/>
</dbReference>
<protein>
    <submittedName>
        <fullName evidence="2">LmbE family N-acetylglucosaminyl deacetylase/protein-L-isoaspartate O-methyltransferase</fullName>
    </submittedName>
</protein>
<dbReference type="CDD" id="cd02440">
    <property type="entry name" value="AdoMet_MTases"/>
    <property type="match status" value="1"/>
</dbReference>
<name>A0A7X5TSB6_9MICO</name>
<dbReference type="GO" id="GO:0016137">
    <property type="term" value="P:glycoside metabolic process"/>
    <property type="evidence" value="ECO:0007669"/>
    <property type="project" value="UniProtKB-ARBA"/>
</dbReference>
<dbReference type="InterPro" id="IPR024078">
    <property type="entry name" value="LmbE-like_dom_sf"/>
</dbReference>
<dbReference type="InterPro" id="IPR029063">
    <property type="entry name" value="SAM-dependent_MTases_sf"/>
</dbReference>
<dbReference type="Pfam" id="PF05401">
    <property type="entry name" value="NodS"/>
    <property type="match status" value="1"/>
</dbReference>
<dbReference type="EMBL" id="JAAMOX010000001">
    <property type="protein sequence ID" value="NIH53331.1"/>
    <property type="molecule type" value="Genomic_DNA"/>
</dbReference>